<feature type="compositionally biased region" description="Basic and acidic residues" evidence="1">
    <location>
        <begin position="105"/>
        <end position="141"/>
    </location>
</feature>
<proteinExistence type="predicted"/>
<dbReference type="EMBL" id="MU825397">
    <property type="protein sequence ID" value="KAJ7393686.1"/>
    <property type="molecule type" value="Genomic_DNA"/>
</dbReference>
<organism evidence="3 4">
    <name type="scientific">Desmophyllum pertusum</name>
    <dbReference type="NCBI Taxonomy" id="174260"/>
    <lineage>
        <taxon>Eukaryota</taxon>
        <taxon>Metazoa</taxon>
        <taxon>Cnidaria</taxon>
        <taxon>Anthozoa</taxon>
        <taxon>Hexacorallia</taxon>
        <taxon>Scleractinia</taxon>
        <taxon>Caryophylliina</taxon>
        <taxon>Caryophylliidae</taxon>
        <taxon>Desmophyllum</taxon>
    </lineage>
</organism>
<name>A0A9X0DBL6_9CNID</name>
<feature type="compositionally biased region" description="Acidic residues" evidence="1">
    <location>
        <begin position="144"/>
        <end position="156"/>
    </location>
</feature>
<evidence type="ECO:0000313" key="3">
    <source>
        <dbReference type="EMBL" id="KAJ7393686.1"/>
    </source>
</evidence>
<accession>A0A9X0DBL6</accession>
<feature type="chain" id="PRO_5040929630" evidence="2">
    <location>
        <begin position="18"/>
        <end position="295"/>
    </location>
</feature>
<evidence type="ECO:0000256" key="1">
    <source>
        <dbReference type="SAM" id="MobiDB-lite"/>
    </source>
</evidence>
<feature type="compositionally biased region" description="Polar residues" evidence="1">
    <location>
        <begin position="67"/>
        <end position="84"/>
    </location>
</feature>
<keyword evidence="4" id="KW-1185">Reference proteome</keyword>
<protein>
    <submittedName>
        <fullName evidence="3">Uncharacterized protein</fullName>
    </submittedName>
</protein>
<evidence type="ECO:0000313" key="4">
    <source>
        <dbReference type="Proteomes" id="UP001163046"/>
    </source>
</evidence>
<feature type="compositionally biased region" description="Basic and acidic residues" evidence="1">
    <location>
        <begin position="217"/>
        <end position="236"/>
    </location>
</feature>
<gene>
    <name evidence="3" type="ORF">OS493_003344</name>
</gene>
<feature type="region of interest" description="Disordered" evidence="1">
    <location>
        <begin position="52"/>
        <end position="236"/>
    </location>
</feature>
<feature type="compositionally biased region" description="Basic and acidic residues" evidence="1">
    <location>
        <begin position="85"/>
        <end position="94"/>
    </location>
</feature>
<reference evidence="3" key="1">
    <citation type="submission" date="2023-01" db="EMBL/GenBank/DDBJ databases">
        <title>Genome assembly of the deep-sea coral Lophelia pertusa.</title>
        <authorList>
            <person name="Herrera S."/>
            <person name="Cordes E."/>
        </authorList>
    </citation>
    <scope>NUCLEOTIDE SEQUENCE</scope>
    <source>
        <strain evidence="3">USNM1676648</strain>
        <tissue evidence="3">Polyp</tissue>
    </source>
</reference>
<sequence>MKFSVLLILCLAWLSQASPISRREKRDDDLEADKEVRTIISAIVDAILDGDKTRRSDIPDDEENEATKPSNTVSSLIPDTSNAESSDKKDNDVTKKRRSFIPVESKLEENTAFETEAKESEDNAEPEKVQREETGEVHKVASGDSEDSETEEDSEEPAVSGSGNSEYSKRSDIPKIFKPDDDESSETTETSQSTESNQSLDTPSSGSGEIASSGELEEAKDTAESAKDVESSGEDVKRNVIPTEVFEEGMAGYDIFKQLFLRDAVLKRLPSIAVSFKTASETTEFALVSGTKYIV</sequence>
<evidence type="ECO:0000256" key="2">
    <source>
        <dbReference type="SAM" id="SignalP"/>
    </source>
</evidence>
<dbReference type="OrthoDB" id="6022768at2759"/>
<dbReference type="AlphaFoldDB" id="A0A9X0DBL6"/>
<feature type="compositionally biased region" description="Basic and acidic residues" evidence="1">
    <location>
        <begin position="167"/>
        <end position="179"/>
    </location>
</feature>
<feature type="compositionally biased region" description="Low complexity" evidence="1">
    <location>
        <begin position="187"/>
        <end position="214"/>
    </location>
</feature>
<comment type="caution">
    <text evidence="3">The sequence shown here is derived from an EMBL/GenBank/DDBJ whole genome shotgun (WGS) entry which is preliminary data.</text>
</comment>
<dbReference type="Proteomes" id="UP001163046">
    <property type="component" value="Unassembled WGS sequence"/>
</dbReference>
<feature type="signal peptide" evidence="2">
    <location>
        <begin position="1"/>
        <end position="17"/>
    </location>
</feature>
<keyword evidence="2" id="KW-0732">Signal</keyword>